<dbReference type="SUPFAM" id="SSF63411">
    <property type="entry name" value="LuxS/MPP-like metallohydrolase"/>
    <property type="match status" value="2"/>
</dbReference>
<evidence type="ECO:0000313" key="7">
    <source>
        <dbReference type="EMBL" id="AMW35569.1"/>
    </source>
</evidence>
<sequence length="451" mass="49767">MVLPAGSVQAQTALQTQIQASRIGVEAPKVYNASTFTLDNGLQVVVVENHRMPVVSHMVWYKVGAADEPPGQSGLAHLLEHMMFKGTDTLKPGEFSALVARNGGRENAFTSSDYTAYFQNIAVDRLPLVMKLEADRMRNLAFDEKEFLTERDVVIQERLMRTENEPDAQLYERASMALWVNHPYRNPIVGWMDELSALTRQNALDFYKKWYAPDNAVLVISGDVTVDQVRNLAETYYGPLSRGPGVQRLRNRQPPPDAVVRVDMAHPNVIQLRWGRRYRVPSINTAPARQDTLALSVLSDILGGGQLGRLYRDLVIKRKLAVDAGASYSPLAVDDGVFDIYAMPRPGVSVAELEKAVDEVVQGLLRDGLTVAEVEDVKARMQAGAIYARDSLQGPAYRIGMALSVGDTLESVETWPQQIAGVGRDDVMKAAHTWLRDQAAVTAVLKPGGKS</sequence>
<dbReference type="Pfam" id="PF00675">
    <property type="entry name" value="Peptidase_M16"/>
    <property type="match status" value="1"/>
</dbReference>
<dbReference type="STRING" id="1549855.AY555_05350"/>
<keyword evidence="8" id="KW-1185">Reference proteome</keyword>
<keyword evidence="7" id="KW-0645">Protease</keyword>
<protein>
    <submittedName>
        <fullName evidence="7">Zinc protease</fullName>
    </submittedName>
</protein>
<dbReference type="GO" id="GO:0006508">
    <property type="term" value="P:proteolysis"/>
    <property type="evidence" value="ECO:0007669"/>
    <property type="project" value="UniProtKB-KW"/>
</dbReference>
<evidence type="ECO:0000259" key="6">
    <source>
        <dbReference type="Pfam" id="PF05193"/>
    </source>
</evidence>
<dbReference type="InterPro" id="IPR007863">
    <property type="entry name" value="Peptidase_M16_C"/>
</dbReference>
<reference evidence="7 8" key="1">
    <citation type="submission" date="2016-02" db="EMBL/GenBank/DDBJ databases">
        <title>Complete Genome of H5569, the type strain of the newly described species Haematospirillium jordaniae.</title>
        <authorList>
            <person name="Nicholson A.C."/>
            <person name="Humrighouse B.W."/>
            <person name="Loparov V."/>
            <person name="McQuiston J.R."/>
        </authorList>
    </citation>
    <scope>NUCLEOTIDE SEQUENCE [LARGE SCALE GENOMIC DNA]</scope>
    <source>
        <strain evidence="7 8">H5569</strain>
    </source>
</reference>
<evidence type="ECO:0000256" key="1">
    <source>
        <dbReference type="ARBA" id="ARBA00001947"/>
    </source>
</evidence>
<dbReference type="Pfam" id="PF05193">
    <property type="entry name" value="Peptidase_M16_C"/>
    <property type="match status" value="1"/>
</dbReference>
<keyword evidence="3" id="KW-0378">Hydrolase</keyword>
<keyword evidence="3" id="KW-0482">Metalloprotease</keyword>
<dbReference type="InterPro" id="IPR050361">
    <property type="entry name" value="MPP/UQCRC_Complex"/>
</dbReference>
<evidence type="ECO:0000259" key="5">
    <source>
        <dbReference type="Pfam" id="PF00675"/>
    </source>
</evidence>
<dbReference type="AlphaFoldDB" id="A0A143DG82"/>
<dbReference type="Gene3D" id="3.30.830.10">
    <property type="entry name" value="Metalloenzyme, LuxS/M16 peptidase-like"/>
    <property type="match status" value="2"/>
</dbReference>
<dbReference type="KEGG" id="hjo:AY555_05350"/>
<dbReference type="PROSITE" id="PS00143">
    <property type="entry name" value="INSULINASE"/>
    <property type="match status" value="1"/>
</dbReference>
<proteinExistence type="inferred from homology"/>
<accession>A0A143DG82</accession>
<dbReference type="GO" id="GO:0004222">
    <property type="term" value="F:metalloendopeptidase activity"/>
    <property type="evidence" value="ECO:0007669"/>
    <property type="project" value="InterPro"/>
</dbReference>
<dbReference type="Proteomes" id="UP000076066">
    <property type="component" value="Chromosome"/>
</dbReference>
<dbReference type="InterPro" id="IPR011765">
    <property type="entry name" value="Pept_M16_N"/>
</dbReference>
<evidence type="ECO:0000256" key="3">
    <source>
        <dbReference type="ARBA" id="ARBA00023049"/>
    </source>
</evidence>
<feature type="domain" description="Peptidase M16 C-terminal" evidence="6">
    <location>
        <begin position="198"/>
        <end position="380"/>
    </location>
</feature>
<evidence type="ECO:0000256" key="4">
    <source>
        <dbReference type="RuleBase" id="RU004447"/>
    </source>
</evidence>
<dbReference type="PANTHER" id="PTHR11851">
    <property type="entry name" value="METALLOPROTEASE"/>
    <property type="match status" value="1"/>
</dbReference>
<dbReference type="InterPro" id="IPR011249">
    <property type="entry name" value="Metalloenz_LuxS/M16"/>
</dbReference>
<evidence type="ECO:0000313" key="8">
    <source>
        <dbReference type="Proteomes" id="UP000076066"/>
    </source>
</evidence>
<evidence type="ECO:0000256" key="2">
    <source>
        <dbReference type="ARBA" id="ARBA00007261"/>
    </source>
</evidence>
<comment type="similarity">
    <text evidence="2 4">Belongs to the peptidase M16 family.</text>
</comment>
<dbReference type="PANTHER" id="PTHR11851:SF49">
    <property type="entry name" value="MITOCHONDRIAL-PROCESSING PEPTIDASE SUBUNIT ALPHA"/>
    <property type="match status" value="1"/>
</dbReference>
<comment type="cofactor">
    <cofactor evidence="1">
        <name>Zn(2+)</name>
        <dbReference type="ChEBI" id="CHEBI:29105"/>
    </cofactor>
</comment>
<dbReference type="GO" id="GO:0046872">
    <property type="term" value="F:metal ion binding"/>
    <property type="evidence" value="ECO:0007669"/>
    <property type="project" value="InterPro"/>
</dbReference>
<dbReference type="EMBL" id="CP014525">
    <property type="protein sequence ID" value="AMW35569.1"/>
    <property type="molecule type" value="Genomic_DNA"/>
</dbReference>
<gene>
    <name evidence="7" type="ORF">AY555_05350</name>
</gene>
<dbReference type="InterPro" id="IPR001431">
    <property type="entry name" value="Pept_M16_Zn_BS"/>
</dbReference>
<organism evidence="7 8">
    <name type="scientific">Haematospirillum jordaniae</name>
    <dbReference type="NCBI Taxonomy" id="1549855"/>
    <lineage>
        <taxon>Bacteria</taxon>
        <taxon>Pseudomonadati</taxon>
        <taxon>Pseudomonadota</taxon>
        <taxon>Alphaproteobacteria</taxon>
        <taxon>Rhodospirillales</taxon>
        <taxon>Novispirillaceae</taxon>
        <taxon>Haematospirillum</taxon>
    </lineage>
</organism>
<feature type="domain" description="Peptidase M16 N-terminal" evidence="5">
    <location>
        <begin position="44"/>
        <end position="189"/>
    </location>
</feature>
<name>A0A143DG82_9PROT</name>